<dbReference type="AlphaFoldDB" id="A0A9X0AB29"/>
<reference evidence="1" key="1">
    <citation type="submission" date="2022-11" db="EMBL/GenBank/DDBJ databases">
        <title>Genome Resource of Sclerotinia nivalis Strain SnTB1, a Plant Pathogen Isolated from American Ginseng.</title>
        <authorList>
            <person name="Fan S."/>
        </authorList>
    </citation>
    <scope>NUCLEOTIDE SEQUENCE</scope>
    <source>
        <strain evidence="1">SnTB1</strain>
    </source>
</reference>
<proteinExistence type="predicted"/>
<comment type="caution">
    <text evidence="1">The sequence shown here is derived from an EMBL/GenBank/DDBJ whole genome shotgun (WGS) entry which is preliminary data.</text>
</comment>
<organism evidence="1 2">
    <name type="scientific">Sclerotinia nivalis</name>
    <dbReference type="NCBI Taxonomy" id="352851"/>
    <lineage>
        <taxon>Eukaryota</taxon>
        <taxon>Fungi</taxon>
        <taxon>Dikarya</taxon>
        <taxon>Ascomycota</taxon>
        <taxon>Pezizomycotina</taxon>
        <taxon>Leotiomycetes</taxon>
        <taxon>Helotiales</taxon>
        <taxon>Sclerotiniaceae</taxon>
        <taxon>Sclerotinia</taxon>
    </lineage>
</organism>
<evidence type="ECO:0000313" key="1">
    <source>
        <dbReference type="EMBL" id="KAJ8059594.1"/>
    </source>
</evidence>
<protein>
    <submittedName>
        <fullName evidence="1">Uncharacterized protein</fullName>
    </submittedName>
</protein>
<evidence type="ECO:0000313" key="2">
    <source>
        <dbReference type="Proteomes" id="UP001152300"/>
    </source>
</evidence>
<sequence>METAKPKIKTLNTPGQSLNALKYGSWSKDARISGLTPLAPLFPRARVDPEEIALRHRIEDFQREQLEGFTSRELADMDVLTDRRLKDSTLDNPIMPLIRMERWELRPDQPDFTRNCMYPLMIDGQQHGDWSMHNPLVYEKMKPVLQLATRTIMSMYTLPWFAALIFGKRVPINPARVRPHDELPDHTVSFLPYNTTHYDEVRARMIQVFHDLEHVWNLKCGFMAPGGDPRGPEYPLDADDKIEADVYGLTVTNYAYMMYDRNVNRSWKVYIFLNYTQLDSLFRNDLTTTERKTVEWASAVTLVHEIIHAINFVCPRIDGSRVQNPDDENPPWFYDKEALAEVGYSFEAALNGGTVRAFIDKPGMPYGHWFQTVWPTVEGQRLCGSKSLTLTKPDPFTYQEEFPIPVSFYEDIQQKNFWEFVVHRFGHKLFHYRALNHGTRIDFKIRRDNKKTPIKFAMTDTGGIGPVNYEFGGTTQVLVDRWLMVTRINGMQTAPETSKMAMNFGQALLGSSLIENSFWTKSQSQRQSVDVIFDHLRQESRSDEETIVKFGQLIDFISTILRNHESTIDSLFGSGLVVVKGIEIPTEQRRKTLLSWNRGTGKFITECREQEYATPQQKQQLTEEKIALERCRMRLFTPDLSNETIRSGPDFEELRLLLRLRDSYLRDQVDACCDYCNELENIDGCSLFASLCVRFVRISIYQGSEVSRERIASGFELQDLITVYERLKARCPDSWDNMFRVWDVVAGIAVEIIREVREM</sequence>
<dbReference type="EMBL" id="JAPEIS010000014">
    <property type="protein sequence ID" value="KAJ8059594.1"/>
    <property type="molecule type" value="Genomic_DNA"/>
</dbReference>
<gene>
    <name evidence="1" type="ORF">OCU04_011249</name>
</gene>
<dbReference type="Proteomes" id="UP001152300">
    <property type="component" value="Unassembled WGS sequence"/>
</dbReference>
<keyword evidence="2" id="KW-1185">Reference proteome</keyword>
<accession>A0A9X0AB29</accession>
<dbReference type="OrthoDB" id="10254945at2759"/>
<name>A0A9X0AB29_9HELO</name>